<accession>A0A0D0BQL3</accession>
<keyword evidence="2" id="KW-1185">Reference proteome</keyword>
<dbReference type="EMBL" id="KN834852">
    <property type="protein sequence ID" value="KIK51919.1"/>
    <property type="molecule type" value="Genomic_DNA"/>
</dbReference>
<proteinExistence type="predicted"/>
<evidence type="ECO:0000313" key="1">
    <source>
        <dbReference type="EMBL" id="KIK51919.1"/>
    </source>
</evidence>
<organism evidence="1 2">
    <name type="scientific">Collybiopsis luxurians FD-317 M1</name>
    <dbReference type="NCBI Taxonomy" id="944289"/>
    <lineage>
        <taxon>Eukaryota</taxon>
        <taxon>Fungi</taxon>
        <taxon>Dikarya</taxon>
        <taxon>Basidiomycota</taxon>
        <taxon>Agaricomycotina</taxon>
        <taxon>Agaricomycetes</taxon>
        <taxon>Agaricomycetidae</taxon>
        <taxon>Agaricales</taxon>
        <taxon>Marasmiineae</taxon>
        <taxon>Omphalotaceae</taxon>
        <taxon>Collybiopsis</taxon>
        <taxon>Collybiopsis luxurians</taxon>
    </lineage>
</organism>
<dbReference type="GO" id="GO:0005737">
    <property type="term" value="C:cytoplasm"/>
    <property type="evidence" value="ECO:0007669"/>
    <property type="project" value="TreeGrafter"/>
</dbReference>
<dbReference type="HOGENOM" id="CLU_559035_0_0_1"/>
<evidence type="ECO:0000313" key="2">
    <source>
        <dbReference type="Proteomes" id="UP000053593"/>
    </source>
</evidence>
<name>A0A0D0BQL3_9AGAR</name>
<dbReference type="GO" id="GO:0006396">
    <property type="term" value="P:RNA processing"/>
    <property type="evidence" value="ECO:0007669"/>
    <property type="project" value="InterPro"/>
</dbReference>
<dbReference type="AlphaFoldDB" id="A0A0D0BQL3"/>
<dbReference type="PANTHER" id="PTHR14074:SF16">
    <property type="entry name" value="ANTIVIRAL INNATE IMMUNE RESPONSE RECEPTOR RIG-I"/>
    <property type="match status" value="1"/>
</dbReference>
<dbReference type="InterPro" id="IPR036389">
    <property type="entry name" value="RNase_III_sf"/>
</dbReference>
<dbReference type="Gene3D" id="3.40.50.300">
    <property type="entry name" value="P-loop containing nucleotide triphosphate hydrolases"/>
    <property type="match status" value="1"/>
</dbReference>
<dbReference type="InterPro" id="IPR027417">
    <property type="entry name" value="P-loop_NTPase"/>
</dbReference>
<dbReference type="InterPro" id="IPR051363">
    <property type="entry name" value="RLR_Helicase"/>
</dbReference>
<dbReference type="SUPFAM" id="SSF52540">
    <property type="entry name" value="P-loop containing nucleoside triphosphate hydrolases"/>
    <property type="match status" value="1"/>
</dbReference>
<reference evidence="1 2" key="1">
    <citation type="submission" date="2014-04" db="EMBL/GenBank/DDBJ databases">
        <title>Evolutionary Origins and Diversification of the Mycorrhizal Mutualists.</title>
        <authorList>
            <consortium name="DOE Joint Genome Institute"/>
            <consortium name="Mycorrhizal Genomics Consortium"/>
            <person name="Kohler A."/>
            <person name="Kuo A."/>
            <person name="Nagy L.G."/>
            <person name="Floudas D."/>
            <person name="Copeland A."/>
            <person name="Barry K.W."/>
            <person name="Cichocki N."/>
            <person name="Veneault-Fourrey C."/>
            <person name="LaButti K."/>
            <person name="Lindquist E.A."/>
            <person name="Lipzen A."/>
            <person name="Lundell T."/>
            <person name="Morin E."/>
            <person name="Murat C."/>
            <person name="Riley R."/>
            <person name="Ohm R."/>
            <person name="Sun H."/>
            <person name="Tunlid A."/>
            <person name="Henrissat B."/>
            <person name="Grigoriev I.V."/>
            <person name="Hibbett D.S."/>
            <person name="Martin F."/>
        </authorList>
    </citation>
    <scope>NUCLEOTIDE SEQUENCE [LARGE SCALE GENOMIC DNA]</scope>
    <source>
        <strain evidence="1 2">FD-317 M1</strain>
    </source>
</reference>
<sequence>MVSTLQALLDALHHGYILMGVNIDLIIFDEVHHAVGHDPYNRIMREFYHKLPATDLSLTGLTASPVFGGNVDKAFCKPALNFPNTSTRPQRTQHRTSPFSTNLAALEHTSNRFDIENDPYLQSLRNQLSHRAPGTSEYLNLHHPSLGTLDVRIEPVGRMYASDREAPEYTTRLFGSISGSTMKWDEVYDLVQWRWDPQEAKFLERYPRFDDAQIRYPHLQVRPFLPLTSFLLPRPVGTHTLIPVSLHLTPILNLAADSLRFLPFTDQSALSMFHNPLLMLALSALVFQEPTNYQPLETLGDVVLKVVMAAQLLGISVWPEGCLTKRKDHTRLAKESVTGRLYTWLFEFDRLQNKWEPLYIATIASVLTEELSKLSCVTVLADVVDWLIGAVYVHDGLSFSEVQSLPQFFSLEKLIWYTFCRRLLFVEALTLPPKGPRTIWNERKEFLG</sequence>
<dbReference type="GO" id="GO:0004525">
    <property type="term" value="F:ribonuclease III activity"/>
    <property type="evidence" value="ECO:0007669"/>
    <property type="project" value="InterPro"/>
</dbReference>
<dbReference type="Gene3D" id="1.10.1520.10">
    <property type="entry name" value="Ribonuclease III domain"/>
    <property type="match status" value="1"/>
</dbReference>
<dbReference type="SUPFAM" id="SSF69065">
    <property type="entry name" value="RNase III domain-like"/>
    <property type="match status" value="1"/>
</dbReference>
<dbReference type="OrthoDB" id="416741at2759"/>
<gene>
    <name evidence="1" type="ORF">GYMLUDRAFT_251677</name>
</gene>
<dbReference type="Proteomes" id="UP000053593">
    <property type="component" value="Unassembled WGS sequence"/>
</dbReference>
<dbReference type="PANTHER" id="PTHR14074">
    <property type="entry name" value="HELICASE WITH DEATH DOMAIN-RELATED"/>
    <property type="match status" value="1"/>
</dbReference>
<protein>
    <submittedName>
        <fullName evidence="1">Uncharacterized protein</fullName>
    </submittedName>
</protein>